<accession>S3CRU5</accession>
<dbReference type="AlphaFoldDB" id="S3CRU5"/>
<dbReference type="VEuPathDB" id="FungiDB:F503_07688"/>
<keyword evidence="7" id="KW-1185">Reference proteome</keyword>
<dbReference type="OMA" id="CTLITVR"/>
<keyword evidence="3 5" id="KW-1133">Transmembrane helix</keyword>
<feature type="transmembrane region" description="Helical" evidence="5">
    <location>
        <begin position="78"/>
        <end position="107"/>
    </location>
</feature>
<feature type="transmembrane region" description="Helical" evidence="5">
    <location>
        <begin position="20"/>
        <end position="37"/>
    </location>
</feature>
<evidence type="ECO:0000256" key="5">
    <source>
        <dbReference type="SAM" id="Phobius"/>
    </source>
</evidence>
<evidence type="ECO:0000256" key="1">
    <source>
        <dbReference type="ARBA" id="ARBA00004141"/>
    </source>
</evidence>
<dbReference type="EMBL" id="KE148168">
    <property type="protein sequence ID" value="EPE03385.1"/>
    <property type="molecule type" value="Genomic_DNA"/>
</dbReference>
<evidence type="ECO:0000256" key="4">
    <source>
        <dbReference type="ARBA" id="ARBA00023136"/>
    </source>
</evidence>
<organism evidence="6 7">
    <name type="scientific">Ophiostoma piceae (strain UAMH 11346)</name>
    <name type="common">Sap stain fungus</name>
    <dbReference type="NCBI Taxonomy" id="1262450"/>
    <lineage>
        <taxon>Eukaryota</taxon>
        <taxon>Fungi</taxon>
        <taxon>Dikarya</taxon>
        <taxon>Ascomycota</taxon>
        <taxon>Pezizomycotina</taxon>
        <taxon>Sordariomycetes</taxon>
        <taxon>Sordariomycetidae</taxon>
        <taxon>Ophiostomatales</taxon>
        <taxon>Ophiostomataceae</taxon>
        <taxon>Ophiostoma</taxon>
    </lineage>
</organism>
<sequence length="343" mass="37750">MEDGKYVDGSIFFYAPNKGAPVLFALAFLASGLGHALQCRKHQSWRLTGLYVFCATIFTVGFVLREIAAYNYTNVNLYIASVVLVYAAPPICELANYVVLGRILYYVPHLSPIHPGRVLTTFTAISMLVEVLNANGAAYAANTTLSASQQKTGHALLKASLVLQVVVIVLFLALAAVFHRRTVRAGIASKKLTGALATLYTSEALLLVRTIYRVVEYFSVAGLHYSGDAGVDPQTLSPIIRYEWFFYVFEALLMLANTVLMNMRHPRHYLPKSTKTYLGRDGVSEITGPGYKEERGFVMTLLDPFDVVGLIKGRDKQTAFWEQQQHAGANVDAGAGRKDPEAQ</sequence>
<dbReference type="HOGENOM" id="CLU_033465_0_1_1"/>
<name>S3CRU5_OPHP1</name>
<dbReference type="InterPro" id="IPR007568">
    <property type="entry name" value="RTA1"/>
</dbReference>
<dbReference type="PANTHER" id="PTHR31465">
    <property type="entry name" value="PROTEIN RTA1-RELATED"/>
    <property type="match status" value="1"/>
</dbReference>
<feature type="transmembrane region" description="Helical" evidence="5">
    <location>
        <begin position="161"/>
        <end position="180"/>
    </location>
</feature>
<feature type="transmembrane region" description="Helical" evidence="5">
    <location>
        <begin position="244"/>
        <end position="263"/>
    </location>
</feature>
<gene>
    <name evidence="6" type="ORF">F503_07688</name>
</gene>
<protein>
    <submittedName>
        <fullName evidence="6">Rta1 domain protein</fullName>
    </submittedName>
</protein>
<evidence type="ECO:0000313" key="6">
    <source>
        <dbReference type="EMBL" id="EPE03385.1"/>
    </source>
</evidence>
<reference evidence="6 7" key="1">
    <citation type="journal article" date="2013" name="BMC Genomics">
        <title>The genome and transcriptome of the pine saprophyte Ophiostoma piceae, and a comparison with the bark beetle-associated pine pathogen Grosmannia clavigera.</title>
        <authorList>
            <person name="Haridas S."/>
            <person name="Wang Y."/>
            <person name="Lim L."/>
            <person name="Massoumi Alamouti S."/>
            <person name="Jackman S."/>
            <person name="Docking R."/>
            <person name="Robertson G."/>
            <person name="Birol I."/>
            <person name="Bohlmann J."/>
            <person name="Breuil C."/>
        </authorList>
    </citation>
    <scope>NUCLEOTIDE SEQUENCE [LARGE SCALE GENOMIC DNA]</scope>
    <source>
        <strain evidence="6 7">UAMH 11346</strain>
    </source>
</reference>
<feature type="transmembrane region" description="Helical" evidence="5">
    <location>
        <begin position="49"/>
        <end position="72"/>
    </location>
</feature>
<dbReference type="GO" id="GO:0016020">
    <property type="term" value="C:membrane"/>
    <property type="evidence" value="ECO:0007669"/>
    <property type="project" value="UniProtKB-SubCell"/>
</dbReference>
<keyword evidence="2 5" id="KW-0812">Transmembrane</keyword>
<feature type="transmembrane region" description="Helical" evidence="5">
    <location>
        <begin position="192"/>
        <end position="212"/>
    </location>
</feature>
<evidence type="ECO:0000256" key="2">
    <source>
        <dbReference type="ARBA" id="ARBA00022692"/>
    </source>
</evidence>
<evidence type="ECO:0000256" key="3">
    <source>
        <dbReference type="ARBA" id="ARBA00022989"/>
    </source>
</evidence>
<comment type="subcellular location">
    <subcellularLocation>
        <location evidence="1">Membrane</location>
        <topology evidence="1">Multi-pass membrane protein</topology>
    </subcellularLocation>
</comment>
<keyword evidence="4 5" id="KW-0472">Membrane</keyword>
<feature type="transmembrane region" description="Helical" evidence="5">
    <location>
        <begin position="119"/>
        <end position="141"/>
    </location>
</feature>
<proteinExistence type="predicted"/>
<dbReference type="Pfam" id="PF04479">
    <property type="entry name" value="RTA1"/>
    <property type="match status" value="1"/>
</dbReference>
<dbReference type="STRING" id="1262450.S3CRU5"/>
<dbReference type="PANTHER" id="PTHR31465:SF13">
    <property type="entry name" value="RTA1 DOMAIN PROTEIN-RELATED"/>
    <property type="match status" value="1"/>
</dbReference>
<dbReference type="eggNOG" id="ENOG502RDNH">
    <property type="taxonomic scope" value="Eukaryota"/>
</dbReference>
<evidence type="ECO:0000313" key="7">
    <source>
        <dbReference type="Proteomes" id="UP000016923"/>
    </source>
</evidence>
<dbReference type="OrthoDB" id="3358017at2759"/>
<dbReference type="Proteomes" id="UP000016923">
    <property type="component" value="Unassembled WGS sequence"/>
</dbReference>